<evidence type="ECO:0000313" key="1">
    <source>
        <dbReference type="EMBL" id="ATZ23068.1"/>
    </source>
</evidence>
<proteinExistence type="predicted"/>
<dbReference type="AlphaFoldDB" id="A0A2K8P9C5"/>
<keyword evidence="2" id="KW-1185">Reference proteome</keyword>
<dbReference type="GeneID" id="49382284"/>
<dbReference type="RefSeq" id="WP_030229889.1">
    <property type="nucleotide sequence ID" value="NZ_CP024985.1"/>
</dbReference>
<protein>
    <submittedName>
        <fullName evidence="1">Uncharacterized protein</fullName>
    </submittedName>
</protein>
<accession>A0A2K8P9C5</accession>
<dbReference type="KEGG" id="slx:SLAV_05815"/>
<sequence length="75" mass="8634">MRRTTPATRAEVDTWLTVLLGHGHLHRFEHGPDGAWTVWRTTTSAAFTLHHPVLAIDYVARTLLDLRRPASERHR</sequence>
<dbReference type="EMBL" id="CP024985">
    <property type="protein sequence ID" value="ATZ23068.1"/>
    <property type="molecule type" value="Genomic_DNA"/>
</dbReference>
<evidence type="ECO:0000313" key="2">
    <source>
        <dbReference type="Proteomes" id="UP000231791"/>
    </source>
</evidence>
<reference evidence="1 2" key="1">
    <citation type="submission" date="2017-11" db="EMBL/GenBank/DDBJ databases">
        <title>Complete genome sequence of Streptomyces lavendulae subsp. lavendulae CCM 3239 (formerly 'Streptomyces aureofaciens CCM 3239'), the producer of the angucycline-type antibiotic auricin.</title>
        <authorList>
            <person name="Busche T."/>
            <person name="Novakova R."/>
            <person name="Al'Dilaimi A."/>
            <person name="Homerova D."/>
            <person name="Feckova L."/>
            <person name="Rezuchova B."/>
            <person name="Mingyar E."/>
            <person name="Csolleiova D."/>
            <person name="Bekeova C."/>
            <person name="Winkler A."/>
            <person name="Sevcikova B."/>
            <person name="Kalinowski J."/>
            <person name="Kormanec J."/>
            <person name="Ruckert C."/>
        </authorList>
    </citation>
    <scope>NUCLEOTIDE SEQUENCE [LARGE SCALE GENOMIC DNA]</scope>
    <source>
        <strain evidence="1 2">CCM 3239</strain>
    </source>
</reference>
<name>A0A2K8P9C5_STRLA</name>
<dbReference type="Proteomes" id="UP000231791">
    <property type="component" value="Chromosome"/>
</dbReference>
<gene>
    <name evidence="1" type="ORF">SLAV_05815</name>
</gene>
<organism evidence="1 2">
    <name type="scientific">Streptomyces lavendulae subsp. lavendulae</name>
    <dbReference type="NCBI Taxonomy" id="58340"/>
    <lineage>
        <taxon>Bacteria</taxon>
        <taxon>Bacillati</taxon>
        <taxon>Actinomycetota</taxon>
        <taxon>Actinomycetes</taxon>
        <taxon>Kitasatosporales</taxon>
        <taxon>Streptomycetaceae</taxon>
        <taxon>Streptomyces</taxon>
    </lineage>
</organism>
<dbReference type="OrthoDB" id="4252340at2"/>